<sequence length="138" mass="14404">MKRSTPTLIAVLLGSAVVPYPDGPAAASCAGPTLSIVPDTAIPRGTSTVAGRHFNDGCNDVGSCTVGCSRHCDEPEPVEPLDDVELRLVQRGRTWTLGTVDADGSGDVSWTIEVPSTARPGPATLVTDQTRPVRVVLR</sequence>
<name>A0A5B1LAR3_9ACTN</name>
<dbReference type="EMBL" id="VUJV01000006">
    <property type="protein sequence ID" value="KAA1416779.1"/>
    <property type="molecule type" value="Genomic_DNA"/>
</dbReference>
<comment type="caution">
    <text evidence="1">The sequence shown here is derived from an EMBL/GenBank/DDBJ whole genome shotgun (WGS) entry which is preliminary data.</text>
</comment>
<dbReference type="AlphaFoldDB" id="A0A5B1LAR3"/>
<evidence type="ECO:0000313" key="1">
    <source>
        <dbReference type="EMBL" id="KAA1416779.1"/>
    </source>
</evidence>
<dbReference type="RefSeq" id="WP_149729449.1">
    <property type="nucleotide sequence ID" value="NZ_VUJV01000006.1"/>
</dbReference>
<dbReference type="Proteomes" id="UP000325003">
    <property type="component" value="Unassembled WGS sequence"/>
</dbReference>
<reference evidence="1 2" key="2">
    <citation type="submission" date="2019-09" db="EMBL/GenBank/DDBJ databases">
        <authorList>
            <person name="Jin C."/>
        </authorList>
    </citation>
    <scope>NUCLEOTIDE SEQUENCE [LARGE SCALE GENOMIC DNA]</scope>
    <source>
        <strain evidence="1 2">BN130099</strain>
    </source>
</reference>
<organism evidence="1 2">
    <name type="scientific">Nocardioides humilatus</name>
    <dbReference type="NCBI Taxonomy" id="2607660"/>
    <lineage>
        <taxon>Bacteria</taxon>
        <taxon>Bacillati</taxon>
        <taxon>Actinomycetota</taxon>
        <taxon>Actinomycetes</taxon>
        <taxon>Propionibacteriales</taxon>
        <taxon>Nocardioidaceae</taxon>
        <taxon>Nocardioides</taxon>
    </lineage>
</organism>
<protein>
    <submittedName>
        <fullName evidence="1">Uncharacterized protein</fullName>
    </submittedName>
</protein>
<evidence type="ECO:0000313" key="2">
    <source>
        <dbReference type="Proteomes" id="UP000325003"/>
    </source>
</evidence>
<accession>A0A5B1LAR3</accession>
<keyword evidence="2" id="KW-1185">Reference proteome</keyword>
<gene>
    <name evidence="1" type="ORF">F0U44_16415</name>
</gene>
<proteinExistence type="predicted"/>
<reference evidence="1 2" key="1">
    <citation type="submission" date="2019-09" db="EMBL/GenBank/DDBJ databases">
        <title>Nocardioides panacisoli sp. nov., isolated from the soil of a ginseng field.</title>
        <authorList>
            <person name="Cho C."/>
        </authorList>
    </citation>
    <scope>NUCLEOTIDE SEQUENCE [LARGE SCALE GENOMIC DNA]</scope>
    <source>
        <strain evidence="1 2">BN130099</strain>
    </source>
</reference>